<gene>
    <name evidence="1" type="ORF">IW245_004532</name>
</gene>
<dbReference type="Proteomes" id="UP000622552">
    <property type="component" value="Unassembled WGS sequence"/>
</dbReference>
<keyword evidence="2" id="KW-1185">Reference proteome</keyword>
<organism evidence="1 2">
    <name type="scientific">Longispora fulva</name>
    <dbReference type="NCBI Taxonomy" id="619741"/>
    <lineage>
        <taxon>Bacteria</taxon>
        <taxon>Bacillati</taxon>
        <taxon>Actinomycetota</taxon>
        <taxon>Actinomycetes</taxon>
        <taxon>Micromonosporales</taxon>
        <taxon>Micromonosporaceae</taxon>
        <taxon>Longispora</taxon>
    </lineage>
</organism>
<name>A0A8J7GKI0_9ACTN</name>
<evidence type="ECO:0000313" key="1">
    <source>
        <dbReference type="EMBL" id="MBG6138338.1"/>
    </source>
</evidence>
<accession>A0A8J7GKI0</accession>
<comment type="caution">
    <text evidence="1">The sequence shown here is derived from an EMBL/GenBank/DDBJ whole genome shotgun (WGS) entry which is preliminary data.</text>
</comment>
<dbReference type="RefSeq" id="WP_197005112.1">
    <property type="nucleotide sequence ID" value="NZ_BONS01000017.1"/>
</dbReference>
<sequence length="240" mass="26386">MSTLFPSRVPFLHDDFDAGQVMAAVCAMRSRRIAHATPDYEPPAEWGRLLLPEAALRAQPDRRPLDGEPMSSGGLAVVGHAVAGLGVLFPAWAPLLALPVEYWHLPASSGAVSASAPFWPQRIFLSRQIMADPAEVHEQVLHEWCHQWLYLIEEVWPLQTDTTTAMDLPSGTPRRAPREVIGAAHVAAVLLRLYRRTGEPDQLPTLLDYGRGCLDLLEDAAADLTTEGAAMTLMLTKELR</sequence>
<evidence type="ECO:0000313" key="2">
    <source>
        <dbReference type="Proteomes" id="UP000622552"/>
    </source>
</evidence>
<dbReference type="EMBL" id="JADOUF010000001">
    <property type="protein sequence ID" value="MBG6138338.1"/>
    <property type="molecule type" value="Genomic_DNA"/>
</dbReference>
<dbReference type="AlphaFoldDB" id="A0A8J7GKI0"/>
<reference evidence="1" key="1">
    <citation type="submission" date="2020-11" db="EMBL/GenBank/DDBJ databases">
        <title>Sequencing the genomes of 1000 actinobacteria strains.</title>
        <authorList>
            <person name="Klenk H.-P."/>
        </authorList>
    </citation>
    <scope>NUCLEOTIDE SEQUENCE</scope>
    <source>
        <strain evidence="1">DSM 45356</strain>
    </source>
</reference>
<protein>
    <recommendedName>
        <fullName evidence="3">HEXXH motif-containing protein</fullName>
    </recommendedName>
</protein>
<proteinExistence type="predicted"/>
<evidence type="ECO:0008006" key="3">
    <source>
        <dbReference type="Google" id="ProtNLM"/>
    </source>
</evidence>